<evidence type="ECO:0000313" key="10">
    <source>
        <dbReference type="Proteomes" id="UP000245390"/>
    </source>
</evidence>
<name>A0A316GDM4_9RHOB</name>
<dbReference type="Gene3D" id="3.90.550.10">
    <property type="entry name" value="Spore Coat Polysaccharide Biosynthesis Protein SpsA, Chain A"/>
    <property type="match status" value="1"/>
</dbReference>
<dbReference type="InterPro" id="IPR029044">
    <property type="entry name" value="Nucleotide-diphossugar_trans"/>
</dbReference>
<protein>
    <submittedName>
        <fullName evidence="9">Cellulose synthase/poly-beta-1,6-N-acetylglucosamine synthase-like glycosyltransferase</fullName>
    </submittedName>
</protein>
<comment type="caution">
    <text evidence="9">The sequence shown here is derived from an EMBL/GenBank/DDBJ whole genome shotgun (WGS) entry which is preliminary data.</text>
</comment>
<evidence type="ECO:0000256" key="4">
    <source>
        <dbReference type="ARBA" id="ARBA00022692"/>
    </source>
</evidence>
<sequence length="487" mass="51823">MTLHTPIPVPPARASMAGRKGGPGTRTMLGLAALVALAVFGNGAVLTMAIAIFAAQAALSAIQLMPSRRGRLIARDKPVHRRPRVYTLHVATHNEPPEVVIRTIRGLLAQVGAPAYEVIVLDNNTQDARLWKPVAAFCEGRNGVRFLHRDGVEGAKAGALAIARDMARPDATHVVTVDADYAVTSDFLARADAALTETGADFVQFPQAYDRDSGAPGVSEELGDYFARFASHGDRRGATLLTGTLSVISLDALDAVGGWRAVTVTEDAELGTRLVEAGYRGHFVPQVVGRGLLPLSAESLCAQRRRWAHGNAATFLLRPGVARSLAPVRQLLAWVNFQTFGAILLIWGLASELFDLRFGTEIVGLGVATLFLALLAAILPFATASLGAATCRMALLPSSASATFEALCGWEQTFLRTSKLREEISVRMPPEMITTLGLGLGAIVLSAVSGDRVATAGGIALCLPAVAYFYLEHELARYRRQLGEVST</sequence>
<dbReference type="OrthoDB" id="9806824at2"/>
<dbReference type="EMBL" id="QGGV01000001">
    <property type="protein sequence ID" value="PWK58812.1"/>
    <property type="molecule type" value="Genomic_DNA"/>
</dbReference>
<dbReference type="InterPro" id="IPR050321">
    <property type="entry name" value="Glycosyltr_2/OpgH_subfam"/>
</dbReference>
<feature type="transmembrane region" description="Helical" evidence="8">
    <location>
        <begin position="428"/>
        <end position="447"/>
    </location>
</feature>
<gene>
    <name evidence="9" type="ORF">C8D95_101628</name>
</gene>
<accession>A0A316GDM4</accession>
<evidence type="ECO:0000256" key="1">
    <source>
        <dbReference type="ARBA" id="ARBA00004141"/>
    </source>
</evidence>
<evidence type="ECO:0000256" key="3">
    <source>
        <dbReference type="ARBA" id="ARBA00022679"/>
    </source>
</evidence>
<dbReference type="RefSeq" id="WP_109757658.1">
    <property type="nucleotide sequence ID" value="NZ_CP034588.1"/>
</dbReference>
<feature type="transmembrane region" description="Helical" evidence="8">
    <location>
        <begin position="331"/>
        <end position="350"/>
    </location>
</feature>
<evidence type="ECO:0000256" key="5">
    <source>
        <dbReference type="ARBA" id="ARBA00022989"/>
    </source>
</evidence>
<evidence type="ECO:0000256" key="7">
    <source>
        <dbReference type="SAM" id="MobiDB-lite"/>
    </source>
</evidence>
<dbReference type="GO" id="GO:0016758">
    <property type="term" value="F:hexosyltransferase activity"/>
    <property type="evidence" value="ECO:0007669"/>
    <property type="project" value="TreeGrafter"/>
</dbReference>
<feature type="region of interest" description="Disordered" evidence="7">
    <location>
        <begin position="1"/>
        <end position="21"/>
    </location>
</feature>
<keyword evidence="4 8" id="KW-0812">Transmembrane</keyword>
<evidence type="ECO:0000256" key="8">
    <source>
        <dbReference type="SAM" id="Phobius"/>
    </source>
</evidence>
<comment type="subcellular location">
    <subcellularLocation>
        <location evidence="1">Membrane</location>
        <topology evidence="1">Multi-pass membrane protein</topology>
    </subcellularLocation>
</comment>
<dbReference type="Proteomes" id="UP000245390">
    <property type="component" value="Unassembled WGS sequence"/>
</dbReference>
<keyword evidence="2" id="KW-0328">Glycosyltransferase</keyword>
<dbReference type="PANTHER" id="PTHR43867:SF4">
    <property type="entry name" value="BETA-(1-3)-GLUCOSYL TRANSFERASE"/>
    <property type="match status" value="1"/>
</dbReference>
<keyword evidence="3 9" id="KW-0808">Transferase</keyword>
<organism evidence="9 10">
    <name type="scientific">Silicimonas algicola</name>
    <dbReference type="NCBI Taxonomy" id="1826607"/>
    <lineage>
        <taxon>Bacteria</taxon>
        <taxon>Pseudomonadati</taxon>
        <taxon>Pseudomonadota</taxon>
        <taxon>Alphaproteobacteria</taxon>
        <taxon>Rhodobacterales</taxon>
        <taxon>Paracoccaceae</taxon>
    </lineage>
</organism>
<feature type="transmembrane region" description="Helical" evidence="8">
    <location>
        <begin position="453"/>
        <end position="471"/>
    </location>
</feature>
<evidence type="ECO:0000256" key="6">
    <source>
        <dbReference type="ARBA" id="ARBA00023136"/>
    </source>
</evidence>
<dbReference type="KEGG" id="salo:EF888_04580"/>
<dbReference type="SUPFAM" id="SSF53448">
    <property type="entry name" value="Nucleotide-diphospho-sugar transferases"/>
    <property type="match status" value="1"/>
</dbReference>
<evidence type="ECO:0000313" key="9">
    <source>
        <dbReference type="EMBL" id="PWK58812.1"/>
    </source>
</evidence>
<proteinExistence type="predicted"/>
<dbReference type="GO" id="GO:0005886">
    <property type="term" value="C:plasma membrane"/>
    <property type="evidence" value="ECO:0007669"/>
    <property type="project" value="TreeGrafter"/>
</dbReference>
<keyword evidence="10" id="KW-1185">Reference proteome</keyword>
<feature type="transmembrane region" description="Helical" evidence="8">
    <location>
        <begin position="362"/>
        <end position="389"/>
    </location>
</feature>
<dbReference type="PANTHER" id="PTHR43867">
    <property type="entry name" value="CELLULOSE SYNTHASE CATALYTIC SUBUNIT A [UDP-FORMING]"/>
    <property type="match status" value="1"/>
</dbReference>
<keyword evidence="5 8" id="KW-1133">Transmembrane helix</keyword>
<feature type="transmembrane region" description="Helical" evidence="8">
    <location>
        <begin position="29"/>
        <end position="62"/>
    </location>
</feature>
<dbReference type="AlphaFoldDB" id="A0A316GDM4"/>
<dbReference type="Pfam" id="PF13641">
    <property type="entry name" value="Glyco_tranf_2_3"/>
    <property type="match status" value="1"/>
</dbReference>
<reference evidence="9 10" key="1">
    <citation type="submission" date="2018-05" db="EMBL/GenBank/DDBJ databases">
        <title>Genomic Encyclopedia of Type Strains, Phase IV (KMG-IV): sequencing the most valuable type-strain genomes for metagenomic binning, comparative biology and taxonomic classification.</title>
        <authorList>
            <person name="Goeker M."/>
        </authorList>
    </citation>
    <scope>NUCLEOTIDE SEQUENCE [LARGE SCALE GENOMIC DNA]</scope>
    <source>
        <strain evidence="9 10">DSM 103371</strain>
    </source>
</reference>
<evidence type="ECO:0000256" key="2">
    <source>
        <dbReference type="ARBA" id="ARBA00022676"/>
    </source>
</evidence>
<keyword evidence="6 8" id="KW-0472">Membrane</keyword>